<reference evidence="2" key="1">
    <citation type="submission" date="2016-11" db="UniProtKB">
        <authorList>
            <consortium name="WormBaseParasite"/>
        </authorList>
    </citation>
    <scope>IDENTIFICATION</scope>
    <source>
        <strain evidence="2">KR3021</strain>
    </source>
</reference>
<sequence length="428" mass="49294">MTIFATQLLENSNVDGTKTDVKWLVESLEEKNEEFRVARGNAKVTKVDAFDISGGKGFISKVYKITIHFDDELKESFPCILKIPGLESINEALDLQNIEMDAKDGTMDYTMVEKFHRREVKFYDTFTEIPDLKTVKCYGTREWIIGEQEGALIMDYLGSSSNIEFIYGLNIHQARNILKEIHNLQAYFFSLPCKDWQSELGVVLDVAEFDKMDIMLANNWKKVRKFVPTELYNEYEQDIVSLIGNFGLVARFTFHDIANIEGNKHTFIHGDLWSNNVMFKVDSNGNPGNEVGAIIDWQIVYVGSIAADIARAIIIGCPVEVRREIELLDLPLYYDNLKKEVIKRGGRFEMTWEMFKLNYDLLAIDQSMHLLMMLGFALQNHKVPEEAGDYLWDARKYALGSRIMFALVDAVKKCRLLKPEWLVKKVEE</sequence>
<dbReference type="WBParaSite" id="RSKR_0001042200.1">
    <property type="protein sequence ID" value="RSKR_0001042200.1"/>
    <property type="gene ID" value="RSKR_0001042200"/>
</dbReference>
<organism evidence="1 2">
    <name type="scientific">Rhabditophanes sp. KR3021</name>
    <dbReference type="NCBI Taxonomy" id="114890"/>
    <lineage>
        <taxon>Eukaryota</taxon>
        <taxon>Metazoa</taxon>
        <taxon>Ecdysozoa</taxon>
        <taxon>Nematoda</taxon>
        <taxon>Chromadorea</taxon>
        <taxon>Rhabditida</taxon>
        <taxon>Tylenchina</taxon>
        <taxon>Panagrolaimomorpha</taxon>
        <taxon>Strongyloidoidea</taxon>
        <taxon>Alloionematidae</taxon>
        <taxon>Rhabditophanes</taxon>
    </lineage>
</organism>
<name>A0AC35UEF6_9BILA</name>
<evidence type="ECO:0000313" key="2">
    <source>
        <dbReference type="WBParaSite" id="RSKR_0001042200.1"/>
    </source>
</evidence>
<evidence type="ECO:0000313" key="1">
    <source>
        <dbReference type="Proteomes" id="UP000095286"/>
    </source>
</evidence>
<dbReference type="Proteomes" id="UP000095286">
    <property type="component" value="Unplaced"/>
</dbReference>
<proteinExistence type="predicted"/>
<protein>
    <submittedName>
        <fullName evidence="2">CHK domain-containing protein</fullName>
    </submittedName>
</protein>
<accession>A0AC35UEF6</accession>